<evidence type="ECO:0000256" key="9">
    <source>
        <dbReference type="ARBA" id="ARBA00022989"/>
    </source>
</evidence>
<evidence type="ECO:0000256" key="2">
    <source>
        <dbReference type="ARBA" id="ARBA00004447"/>
    </source>
</evidence>
<evidence type="ECO:0000256" key="8">
    <source>
        <dbReference type="ARBA" id="ARBA00022968"/>
    </source>
</evidence>
<evidence type="ECO:0000256" key="5">
    <source>
        <dbReference type="ARBA" id="ARBA00012290"/>
    </source>
</evidence>
<dbReference type="AlphaFoldDB" id="A0A8T7MA50"/>
<keyword evidence="12" id="KW-0472">Membrane</keyword>
<dbReference type="GO" id="GO:0070403">
    <property type="term" value="F:NAD+ binding"/>
    <property type="evidence" value="ECO:0007669"/>
    <property type="project" value="InterPro"/>
</dbReference>
<name>A0A8T7MA50_9CHLR</name>
<feature type="domain" description="NAD(P)-binding" evidence="14">
    <location>
        <begin position="14"/>
        <end position="330"/>
    </location>
</feature>
<evidence type="ECO:0000256" key="4">
    <source>
        <dbReference type="ARBA" id="ARBA00007505"/>
    </source>
</evidence>
<dbReference type="RefSeq" id="WP_341470741.1">
    <property type="nucleotide sequence ID" value="NZ_CP128400.1"/>
</dbReference>
<evidence type="ECO:0000313" key="15">
    <source>
        <dbReference type="EMBL" id="NWJ48906.1"/>
    </source>
</evidence>
<dbReference type="EMBL" id="CP128400">
    <property type="protein sequence ID" value="WJW68837.1"/>
    <property type="molecule type" value="Genomic_DNA"/>
</dbReference>
<keyword evidence="13 16" id="KW-0456">Lyase</keyword>
<dbReference type="Gene3D" id="3.40.50.720">
    <property type="entry name" value="NAD(P)-binding Rossmann-like Domain"/>
    <property type="match status" value="1"/>
</dbReference>
<comment type="similarity">
    <text evidence="4">Belongs to the NAD(P)-dependent epimerase/dehydratase family. UDP-glucuronic acid decarboxylase subfamily.</text>
</comment>
<evidence type="ECO:0000256" key="3">
    <source>
        <dbReference type="ARBA" id="ARBA00005100"/>
    </source>
</evidence>
<dbReference type="GO" id="GO:0048040">
    <property type="term" value="F:UDP-glucuronate decarboxylase activity"/>
    <property type="evidence" value="ECO:0007669"/>
    <property type="project" value="UniProtKB-EC"/>
</dbReference>
<dbReference type="InterPro" id="IPR036291">
    <property type="entry name" value="NAD(P)-bd_dom_sf"/>
</dbReference>
<dbReference type="SUPFAM" id="SSF51735">
    <property type="entry name" value="NAD(P)-binding Rossmann-fold domains"/>
    <property type="match status" value="1"/>
</dbReference>
<dbReference type="EC" id="4.1.1.35" evidence="5"/>
<dbReference type="Pfam" id="PF16363">
    <property type="entry name" value="GDP_Man_Dehyd"/>
    <property type="match status" value="1"/>
</dbReference>
<evidence type="ECO:0000256" key="7">
    <source>
        <dbReference type="ARBA" id="ARBA00022793"/>
    </source>
</evidence>
<protein>
    <recommendedName>
        <fullName evidence="5">UDP-glucuronate decarboxylase</fullName>
        <ecNumber evidence="5">4.1.1.35</ecNumber>
    </recommendedName>
</protein>
<evidence type="ECO:0000256" key="13">
    <source>
        <dbReference type="ARBA" id="ARBA00023239"/>
    </source>
</evidence>
<proteinExistence type="inferred from homology"/>
<evidence type="ECO:0000256" key="12">
    <source>
        <dbReference type="ARBA" id="ARBA00023136"/>
    </source>
</evidence>
<reference evidence="16" key="2">
    <citation type="journal article" date="2024" name="Nature">
        <title>Anoxygenic phototroph of the Chloroflexota uses a type I reaction centre.</title>
        <authorList>
            <person name="Tsuji J.M."/>
            <person name="Shaw N.A."/>
            <person name="Nagashima S."/>
            <person name="Venkiteswaran J.J."/>
            <person name="Schiff S.L."/>
            <person name="Watanabe T."/>
            <person name="Fukui M."/>
            <person name="Hanada S."/>
            <person name="Tank M."/>
            <person name="Neufeld J.D."/>
        </authorList>
    </citation>
    <scope>NUCLEOTIDE SEQUENCE</scope>
    <source>
        <strain evidence="16">L227-S17</strain>
    </source>
</reference>
<keyword evidence="10" id="KW-0520">NAD</keyword>
<dbReference type="InterPro" id="IPR016040">
    <property type="entry name" value="NAD(P)-bd_dom"/>
</dbReference>
<organism evidence="15 17">
    <name type="scientific">Candidatus Chlorohelix allophototropha</name>
    <dbReference type="NCBI Taxonomy" id="3003348"/>
    <lineage>
        <taxon>Bacteria</taxon>
        <taxon>Bacillati</taxon>
        <taxon>Chloroflexota</taxon>
        <taxon>Chloroflexia</taxon>
        <taxon>Candidatus Chloroheliales</taxon>
        <taxon>Candidatus Chloroheliaceae</taxon>
        <taxon>Candidatus Chlorohelix</taxon>
    </lineage>
</organism>
<comment type="subcellular location">
    <subcellularLocation>
        <location evidence="2">Golgi apparatus</location>
        <location evidence="2">Golgi stack membrane</location>
        <topology evidence="2">Single-pass type II membrane protein</topology>
    </subcellularLocation>
</comment>
<keyword evidence="9" id="KW-1133">Transmembrane helix</keyword>
<dbReference type="PANTHER" id="PTHR43078">
    <property type="entry name" value="UDP-GLUCURONIC ACID DECARBOXYLASE-RELATED"/>
    <property type="match status" value="1"/>
</dbReference>
<dbReference type="Proteomes" id="UP001431572">
    <property type="component" value="Chromosome 2"/>
</dbReference>
<dbReference type="GO" id="GO:0042732">
    <property type="term" value="P:D-xylose metabolic process"/>
    <property type="evidence" value="ECO:0007669"/>
    <property type="project" value="InterPro"/>
</dbReference>
<dbReference type="PANTHER" id="PTHR43078:SF6">
    <property type="entry name" value="UDP-GLUCURONIC ACID DECARBOXYLASE 1"/>
    <property type="match status" value="1"/>
</dbReference>
<keyword evidence="11" id="KW-0333">Golgi apparatus</keyword>
<dbReference type="InterPro" id="IPR044516">
    <property type="entry name" value="UXS-like"/>
</dbReference>
<keyword evidence="18" id="KW-1185">Reference proteome</keyword>
<sequence>MLNFHLPRKSSRILITGGMGFIGSHLTEALLNKDCHVTILDNLSTGSFENVQHLMGHPNLRFVVDNLTSEVVLDRLASECDTIIHLAAAVGVKLVVEDPARTIETNVMGTDAILQAALRYRVKVMIASTSEVYGKGIRFPFSEDDDVVLGSTANSRWGYAASKMVDEFLGLAYYRQKGLPVVIFRLFNTVGPRQTGHYGMVVPRLVQQAISGEQLTVYGDGQQSRCFCHVEDAVRAIIGLSECPEAVGQVFNIGSTEEVSILQLAQRVLKTVNQLDGDGLGSTDDIKFIPYAQAYAEGFEDMRRRVPNISKINQYIGWQPRATLDDILRDVVLSMLPDKLNVNAA</sequence>
<evidence type="ECO:0000256" key="11">
    <source>
        <dbReference type="ARBA" id="ARBA00023034"/>
    </source>
</evidence>
<evidence type="ECO:0000259" key="14">
    <source>
        <dbReference type="Pfam" id="PF16363"/>
    </source>
</evidence>
<reference evidence="15 17" key="1">
    <citation type="submission" date="2020-06" db="EMBL/GenBank/DDBJ databases">
        <title>Anoxygenic phototrophic Chloroflexota member uses a Type I reaction center.</title>
        <authorList>
            <person name="Tsuji J.M."/>
            <person name="Shaw N.A."/>
            <person name="Nagashima S."/>
            <person name="Venkiteswaran J."/>
            <person name="Schiff S.L."/>
            <person name="Hanada S."/>
            <person name="Tank M."/>
            <person name="Neufeld J.D."/>
        </authorList>
    </citation>
    <scope>NUCLEOTIDE SEQUENCE [LARGE SCALE GENOMIC DNA]</scope>
    <source>
        <strain evidence="15">L227-S17</strain>
    </source>
</reference>
<dbReference type="GO" id="GO:0005737">
    <property type="term" value="C:cytoplasm"/>
    <property type="evidence" value="ECO:0007669"/>
    <property type="project" value="TreeGrafter"/>
</dbReference>
<comment type="pathway">
    <text evidence="3">Nucleotide-sugar biosynthesis; UDP-alpha-D-xylose biosynthesis; UDP-alpha-D-xylose from UDP-alpha-D-glucuronate: step 1/1.</text>
</comment>
<evidence type="ECO:0000256" key="6">
    <source>
        <dbReference type="ARBA" id="ARBA00022692"/>
    </source>
</evidence>
<evidence type="ECO:0000256" key="1">
    <source>
        <dbReference type="ARBA" id="ARBA00001911"/>
    </source>
</evidence>
<gene>
    <name evidence="15" type="ORF">HXX08_23850</name>
    <name evidence="16" type="ORF">OZ401_004456</name>
</gene>
<accession>A0A8T7MA50</accession>
<evidence type="ECO:0000313" key="17">
    <source>
        <dbReference type="Proteomes" id="UP000521676"/>
    </source>
</evidence>
<evidence type="ECO:0000313" key="16">
    <source>
        <dbReference type="EMBL" id="WJW68837.1"/>
    </source>
</evidence>
<keyword evidence="8" id="KW-0735">Signal-anchor</keyword>
<dbReference type="EMBL" id="JACATZ010000003">
    <property type="protein sequence ID" value="NWJ48906.1"/>
    <property type="molecule type" value="Genomic_DNA"/>
</dbReference>
<comment type="cofactor">
    <cofactor evidence="1">
        <name>NAD(+)</name>
        <dbReference type="ChEBI" id="CHEBI:57540"/>
    </cofactor>
</comment>
<keyword evidence="7" id="KW-0210">Decarboxylase</keyword>
<keyword evidence="6" id="KW-0812">Transmembrane</keyword>
<evidence type="ECO:0000313" key="18">
    <source>
        <dbReference type="Proteomes" id="UP001431572"/>
    </source>
</evidence>
<dbReference type="Proteomes" id="UP000521676">
    <property type="component" value="Unassembled WGS sequence"/>
</dbReference>
<evidence type="ECO:0000256" key="10">
    <source>
        <dbReference type="ARBA" id="ARBA00023027"/>
    </source>
</evidence>